<accession>A0ABQ0X128</accession>
<keyword evidence="3" id="KW-1185">Reference proteome</keyword>
<evidence type="ECO:0008006" key="4">
    <source>
        <dbReference type="Google" id="ProtNLM"/>
    </source>
</evidence>
<reference evidence="2 3" key="1">
    <citation type="submission" date="2019-07" db="EMBL/GenBank/DDBJ databases">
        <title>Whole genome shotgun sequence of Kocuria flava NBRC 107626.</title>
        <authorList>
            <person name="Hosoyama A."/>
            <person name="Uohara A."/>
            <person name="Ohji S."/>
            <person name="Ichikawa N."/>
        </authorList>
    </citation>
    <scope>NUCLEOTIDE SEQUENCE [LARGE SCALE GENOMIC DNA]</scope>
    <source>
        <strain evidence="2 3">NBRC 107626</strain>
    </source>
</reference>
<sequence>MKLAVTTRRRTEGSGAPGAGGLAGTAWAAAAAASEECDMSSPWGGVLHLLQQRCLNVGSGPAHGQWVPR</sequence>
<proteinExistence type="predicted"/>
<dbReference type="EMBL" id="BJZR01000007">
    <property type="protein sequence ID" value="GEO91178.1"/>
    <property type="molecule type" value="Genomic_DNA"/>
</dbReference>
<evidence type="ECO:0000256" key="1">
    <source>
        <dbReference type="SAM" id="MobiDB-lite"/>
    </source>
</evidence>
<comment type="caution">
    <text evidence="2">The sequence shown here is derived from an EMBL/GenBank/DDBJ whole genome shotgun (WGS) entry which is preliminary data.</text>
</comment>
<protein>
    <recommendedName>
        <fullName evidence="4">Secreted protein</fullName>
    </recommendedName>
</protein>
<organism evidence="2 3">
    <name type="scientific">Kocuria flava</name>
    <dbReference type="NCBI Taxonomy" id="446860"/>
    <lineage>
        <taxon>Bacteria</taxon>
        <taxon>Bacillati</taxon>
        <taxon>Actinomycetota</taxon>
        <taxon>Actinomycetes</taxon>
        <taxon>Micrococcales</taxon>
        <taxon>Micrococcaceae</taxon>
        <taxon>Kocuria</taxon>
    </lineage>
</organism>
<evidence type="ECO:0000313" key="3">
    <source>
        <dbReference type="Proteomes" id="UP000321155"/>
    </source>
</evidence>
<name>A0ABQ0X128_9MICC</name>
<evidence type="ECO:0000313" key="2">
    <source>
        <dbReference type="EMBL" id="GEO91178.1"/>
    </source>
</evidence>
<gene>
    <name evidence="2" type="ORF">KFL01_04840</name>
</gene>
<dbReference type="Proteomes" id="UP000321155">
    <property type="component" value="Unassembled WGS sequence"/>
</dbReference>
<feature type="region of interest" description="Disordered" evidence="1">
    <location>
        <begin position="1"/>
        <end position="22"/>
    </location>
</feature>